<dbReference type="EMBL" id="CP054493">
    <property type="protein sequence ID" value="QOY55150.1"/>
    <property type="molecule type" value="Genomic_DNA"/>
</dbReference>
<keyword evidence="2" id="KW-1185">Reference proteome</keyword>
<reference evidence="1 2" key="1">
    <citation type="submission" date="2020-05" db="EMBL/GenBank/DDBJ databases">
        <title>Sulfurimonas marisnigri, sp. nov., and Sulfurimonas baltica, sp. nov., manganese oxide reducing chemolithoautotrophs of the class Epsilonproteobacteria isolated from the pelagic redoxclines of the Black and Baltic Seas and emended description of the genus Sulfurimonas.</title>
        <authorList>
            <person name="Henkel J.V."/>
            <person name="Laudan C."/>
            <person name="Werner J."/>
            <person name="Neu T."/>
            <person name="Plewe S."/>
            <person name="Sproer C."/>
            <person name="Bunk B."/>
            <person name="Schulz-Vogt H.N."/>
        </authorList>
    </citation>
    <scope>NUCLEOTIDE SEQUENCE [LARGE SCALE GENOMIC DNA]</scope>
    <source>
        <strain evidence="1 2">SoZ1</strain>
    </source>
</reference>
<dbReference type="AlphaFoldDB" id="A0A7S7M188"/>
<sequence length="62" mass="7293">MDIVKIKGGKNISLIAGEIDIVKLRKFQSKTYDLQMKEQYKNPFNSFKLTPPNFKISKFRKK</sequence>
<proteinExistence type="predicted"/>
<evidence type="ECO:0000313" key="1">
    <source>
        <dbReference type="EMBL" id="QOY55150.1"/>
    </source>
</evidence>
<dbReference type="KEGG" id="smas:HUE87_02615"/>
<name>A0A7S7M188_9BACT</name>
<dbReference type="RefSeq" id="WP_194367192.1">
    <property type="nucleotide sequence ID" value="NZ_CP054493.1"/>
</dbReference>
<evidence type="ECO:0000313" key="2">
    <source>
        <dbReference type="Proteomes" id="UP000593836"/>
    </source>
</evidence>
<gene>
    <name evidence="1" type="ORF">HUE87_02615</name>
</gene>
<organism evidence="1 2">
    <name type="scientific">Candidatus Sulfurimonas marisnigri</name>
    <dbReference type="NCBI Taxonomy" id="2740405"/>
    <lineage>
        <taxon>Bacteria</taxon>
        <taxon>Pseudomonadati</taxon>
        <taxon>Campylobacterota</taxon>
        <taxon>Epsilonproteobacteria</taxon>
        <taxon>Campylobacterales</taxon>
        <taxon>Sulfurimonadaceae</taxon>
        <taxon>Sulfurimonas</taxon>
    </lineage>
</organism>
<accession>A0A7S7M188</accession>
<dbReference type="Proteomes" id="UP000593836">
    <property type="component" value="Chromosome"/>
</dbReference>
<protein>
    <submittedName>
        <fullName evidence="1">Uncharacterized protein</fullName>
    </submittedName>
</protein>